<comment type="caution">
    <text evidence="1">The sequence shown here is derived from an EMBL/GenBank/DDBJ whole genome shotgun (WGS) entry which is preliminary data.</text>
</comment>
<proteinExistence type="predicted"/>
<sequence length="95" mass="9852">MGVAPTEKATIAMCGIGKLFVGEVVEMESSAEAAPTIWLCCFRMLPRPAAAPPHTTRLPAAGRGAASAAHQHPSQALVQMTTAALRLVYLGHSVA</sequence>
<keyword evidence="2" id="KW-1185">Reference proteome</keyword>
<evidence type="ECO:0000313" key="1">
    <source>
        <dbReference type="EMBL" id="GFH26826.1"/>
    </source>
</evidence>
<name>A0A6A0A372_HAELA</name>
<reference evidence="1 2" key="1">
    <citation type="submission" date="2020-02" db="EMBL/GenBank/DDBJ databases">
        <title>Draft genome sequence of Haematococcus lacustris strain NIES-144.</title>
        <authorList>
            <person name="Morimoto D."/>
            <person name="Nakagawa S."/>
            <person name="Yoshida T."/>
            <person name="Sawayama S."/>
        </authorList>
    </citation>
    <scope>NUCLEOTIDE SEQUENCE [LARGE SCALE GENOMIC DNA]</scope>
    <source>
        <strain evidence="1 2">NIES-144</strain>
    </source>
</reference>
<evidence type="ECO:0000313" key="2">
    <source>
        <dbReference type="Proteomes" id="UP000485058"/>
    </source>
</evidence>
<dbReference type="EMBL" id="BLLF01003253">
    <property type="protein sequence ID" value="GFH26826.1"/>
    <property type="molecule type" value="Genomic_DNA"/>
</dbReference>
<dbReference type="AlphaFoldDB" id="A0A6A0A372"/>
<accession>A0A6A0A372</accession>
<gene>
    <name evidence="1" type="ORF">HaLaN_25039</name>
</gene>
<dbReference type="Proteomes" id="UP000485058">
    <property type="component" value="Unassembled WGS sequence"/>
</dbReference>
<organism evidence="1 2">
    <name type="scientific">Haematococcus lacustris</name>
    <name type="common">Green alga</name>
    <name type="synonym">Haematococcus pluvialis</name>
    <dbReference type="NCBI Taxonomy" id="44745"/>
    <lineage>
        <taxon>Eukaryota</taxon>
        <taxon>Viridiplantae</taxon>
        <taxon>Chlorophyta</taxon>
        <taxon>core chlorophytes</taxon>
        <taxon>Chlorophyceae</taxon>
        <taxon>CS clade</taxon>
        <taxon>Chlamydomonadales</taxon>
        <taxon>Haematococcaceae</taxon>
        <taxon>Haematococcus</taxon>
    </lineage>
</organism>
<protein>
    <submittedName>
        <fullName evidence="1">Uncharacterized protein</fullName>
    </submittedName>
</protein>